<dbReference type="GO" id="GO:0045944">
    <property type="term" value="P:positive regulation of transcription by RNA polymerase II"/>
    <property type="evidence" value="ECO:0007669"/>
    <property type="project" value="InterPro"/>
</dbReference>
<evidence type="ECO:0000256" key="2">
    <source>
        <dbReference type="SAM" id="MobiDB-lite"/>
    </source>
</evidence>
<dbReference type="CDD" id="cd00265">
    <property type="entry name" value="MADS_MEF2_like"/>
    <property type="match status" value="1"/>
</dbReference>
<dbReference type="InterPro" id="IPR033896">
    <property type="entry name" value="MEF2-like_N"/>
</dbReference>
<dbReference type="InterPro" id="IPR002487">
    <property type="entry name" value="TF_Kbox"/>
</dbReference>
<dbReference type="GO" id="GO:0000977">
    <property type="term" value="F:RNA polymerase II transcription regulatory region sequence-specific DNA binding"/>
    <property type="evidence" value="ECO:0007669"/>
    <property type="project" value="InterPro"/>
</dbReference>
<feature type="domain" description="K-box" evidence="4">
    <location>
        <begin position="104"/>
        <end position="194"/>
    </location>
</feature>
<dbReference type="Pfam" id="PF00319">
    <property type="entry name" value="SRF-TF"/>
    <property type="match status" value="1"/>
</dbReference>
<dbReference type="PROSITE" id="PS50066">
    <property type="entry name" value="MADS_BOX_2"/>
    <property type="match status" value="1"/>
</dbReference>
<dbReference type="PANTHER" id="PTHR48019">
    <property type="entry name" value="SERUM RESPONSE FACTOR HOMOLOG"/>
    <property type="match status" value="1"/>
</dbReference>
<feature type="coiled-coil region" evidence="1">
    <location>
        <begin position="104"/>
        <end position="161"/>
    </location>
</feature>
<proteinExistence type="predicted"/>
<dbReference type="AlphaFoldDB" id="A0A8X8CD98"/>
<dbReference type="GO" id="GO:0003700">
    <property type="term" value="F:DNA-binding transcription factor activity"/>
    <property type="evidence" value="ECO:0007669"/>
    <property type="project" value="InterPro"/>
</dbReference>
<evidence type="ECO:0000259" key="3">
    <source>
        <dbReference type="PROSITE" id="PS50066"/>
    </source>
</evidence>
<dbReference type="OrthoDB" id="1898716at2759"/>
<reference evidence="5" key="1">
    <citation type="journal article" date="2020" name="bioRxiv">
        <title>Hybrid origin of Populus tomentosa Carr. identified through genome sequencing and phylogenomic analysis.</title>
        <authorList>
            <person name="An X."/>
            <person name="Gao K."/>
            <person name="Chen Z."/>
            <person name="Li J."/>
            <person name="Yang X."/>
            <person name="Yang X."/>
            <person name="Zhou J."/>
            <person name="Guo T."/>
            <person name="Zhao T."/>
            <person name="Huang S."/>
            <person name="Miao D."/>
            <person name="Khan W.U."/>
            <person name="Rao P."/>
            <person name="Ye M."/>
            <person name="Lei B."/>
            <person name="Liao W."/>
            <person name="Wang J."/>
            <person name="Ji L."/>
            <person name="Li Y."/>
            <person name="Guo B."/>
            <person name="Mustafa N.S."/>
            <person name="Li S."/>
            <person name="Yun Q."/>
            <person name="Keller S.R."/>
            <person name="Mao J."/>
            <person name="Zhang R."/>
            <person name="Strauss S.H."/>
        </authorList>
    </citation>
    <scope>NUCLEOTIDE SEQUENCE</scope>
    <source>
        <strain evidence="5">GM15</strain>
        <tissue evidence="5">Leaf</tissue>
    </source>
</reference>
<dbReference type="EMBL" id="JAAWWB010000026">
    <property type="protein sequence ID" value="KAG6751054.1"/>
    <property type="molecule type" value="Genomic_DNA"/>
</dbReference>
<dbReference type="InterPro" id="IPR002100">
    <property type="entry name" value="TF_MADSbox"/>
</dbReference>
<gene>
    <name evidence="5" type="ORF">POTOM_045571</name>
</gene>
<dbReference type="GO" id="GO:0046983">
    <property type="term" value="F:protein dimerization activity"/>
    <property type="evidence" value="ECO:0007669"/>
    <property type="project" value="InterPro"/>
</dbReference>
<dbReference type="InterPro" id="IPR050142">
    <property type="entry name" value="MADS-box/MEF2_TF"/>
</dbReference>
<accession>A0A8X8CD98</accession>
<feature type="domain" description="MADS-box" evidence="3">
    <location>
        <begin position="1"/>
        <end position="61"/>
    </location>
</feature>
<organism evidence="5 6">
    <name type="scientific">Populus tomentosa</name>
    <name type="common">Chinese white poplar</name>
    <dbReference type="NCBI Taxonomy" id="118781"/>
    <lineage>
        <taxon>Eukaryota</taxon>
        <taxon>Viridiplantae</taxon>
        <taxon>Streptophyta</taxon>
        <taxon>Embryophyta</taxon>
        <taxon>Tracheophyta</taxon>
        <taxon>Spermatophyta</taxon>
        <taxon>Magnoliopsida</taxon>
        <taxon>eudicotyledons</taxon>
        <taxon>Gunneridae</taxon>
        <taxon>Pentapetalae</taxon>
        <taxon>rosids</taxon>
        <taxon>fabids</taxon>
        <taxon>Malpighiales</taxon>
        <taxon>Salicaceae</taxon>
        <taxon>Saliceae</taxon>
        <taxon>Populus</taxon>
    </lineage>
</organism>
<sequence>MGRGKIEIKRIENTTNRQVTFCKRRNGLLKKAYELSVLCDAEVSLIVFSSRGRLYEYANNKPVLLWFELRNFFVFGSSIRSTIDRYKKVSSDSSNTASITEINAQYYQQESAKLRQQIQLLQNSNRHLMGEAVSNLSVKELKQLENRLERGMTRIRSKKHELLLAEIEYMQKREIELENESACLRNKVWQKTKFSYVSNVVEIAEVERFQQANMVTGEELNAIQALAASRNFFAPHFLEGGTAYPHTYNKKFLHLGLRNERICSMHRPLTTNEDRAKMDRDGKLPIDIHRLTGKWGNRDLPCEREPLPISLGKHESKPIPQGREMEGPKHDPAQLTSIAIQKYEYKKLHNVPN</sequence>
<dbReference type="PROSITE" id="PS00350">
    <property type="entry name" value="MADS_BOX_1"/>
    <property type="match status" value="1"/>
</dbReference>
<keyword evidence="1" id="KW-0175">Coiled coil</keyword>
<evidence type="ECO:0000256" key="1">
    <source>
        <dbReference type="SAM" id="Coils"/>
    </source>
</evidence>
<evidence type="ECO:0000259" key="4">
    <source>
        <dbReference type="PROSITE" id="PS51297"/>
    </source>
</evidence>
<name>A0A8X8CD98_POPTO</name>
<comment type="caution">
    <text evidence="5">The sequence shown here is derived from an EMBL/GenBank/DDBJ whole genome shotgun (WGS) entry which is preliminary data.</text>
</comment>
<dbReference type="Proteomes" id="UP000886885">
    <property type="component" value="Chromosome 13D"/>
</dbReference>
<dbReference type="Pfam" id="PF01486">
    <property type="entry name" value="K-box"/>
    <property type="match status" value="1"/>
</dbReference>
<keyword evidence="6" id="KW-1185">Reference proteome</keyword>
<dbReference type="SMART" id="SM00432">
    <property type="entry name" value="MADS"/>
    <property type="match status" value="1"/>
</dbReference>
<evidence type="ECO:0000313" key="5">
    <source>
        <dbReference type="EMBL" id="KAG6751054.1"/>
    </source>
</evidence>
<evidence type="ECO:0000313" key="6">
    <source>
        <dbReference type="Proteomes" id="UP000886885"/>
    </source>
</evidence>
<protein>
    <submittedName>
        <fullName evidence="5">Uncharacterized protein</fullName>
    </submittedName>
</protein>
<dbReference type="PROSITE" id="PS51297">
    <property type="entry name" value="K_BOX"/>
    <property type="match status" value="1"/>
</dbReference>
<feature type="region of interest" description="Disordered" evidence="2">
    <location>
        <begin position="306"/>
        <end position="332"/>
    </location>
</feature>
<dbReference type="GO" id="GO:0005634">
    <property type="term" value="C:nucleus"/>
    <property type="evidence" value="ECO:0007669"/>
    <property type="project" value="InterPro"/>
</dbReference>